<dbReference type="OrthoDB" id="21528at10239"/>
<name>E1A2T3_9CAUD</name>
<accession>E1A2T3</accession>
<keyword evidence="2" id="KW-1185">Reference proteome</keyword>
<dbReference type="KEGG" id="vg:9861593"/>
<evidence type="ECO:0000313" key="2">
    <source>
        <dbReference type="Proteomes" id="UP000002236"/>
    </source>
</evidence>
<sequence length="126" mass="14547">MKTAIEQMVKEMNEFGEHQYWDIVVPRMRKEHDEEHVKTFLEHNLNRNKYSVEYGKKNARIVMSNWSGSAASVVWFVDMTTGDILKAASWKAASKYVRGHVSDWKKAMNPASANGYYGFIAIRSGR</sequence>
<dbReference type="EMBL" id="HM452126">
    <property type="protein sequence ID" value="ADM80029.1"/>
    <property type="molecule type" value="Genomic_DNA"/>
</dbReference>
<organism evidence="1 2">
    <name type="scientific">Aeromonas phage phiAS5</name>
    <dbReference type="NCBI Taxonomy" id="879630"/>
    <lineage>
        <taxon>Viruses</taxon>
        <taxon>Duplodnaviria</taxon>
        <taxon>Heunggongvirae</taxon>
        <taxon>Uroviricota</taxon>
        <taxon>Caudoviricetes</taxon>
        <taxon>Pantevenvirales</taxon>
        <taxon>Straboviridae</taxon>
        <taxon>Chrysonvirus</taxon>
        <taxon>Chrysonvirus as5</taxon>
    </lineage>
</organism>
<evidence type="ECO:0000313" key="1">
    <source>
        <dbReference type="EMBL" id="ADM80029.1"/>
    </source>
</evidence>
<dbReference type="Pfam" id="PF24835">
    <property type="entry name" value="DUF7717"/>
    <property type="match status" value="1"/>
</dbReference>
<gene>
    <name evidence="1" type="ORF">phiAS5_ORF0186</name>
</gene>
<dbReference type="GeneID" id="9861593"/>
<dbReference type="Proteomes" id="UP000002236">
    <property type="component" value="Segment"/>
</dbReference>
<proteinExistence type="predicted"/>
<dbReference type="RefSeq" id="YP_003969475.1">
    <property type="nucleotide sequence ID" value="NC_014636.1"/>
</dbReference>
<dbReference type="InterPro" id="IPR056134">
    <property type="entry name" value="DUF7717"/>
</dbReference>
<protein>
    <submittedName>
        <fullName evidence="1">Uncharacterized protein</fullName>
    </submittedName>
</protein>
<reference evidence="1 2" key="1">
    <citation type="journal article" date="2012" name="Vet. Microbiol.">
        <title>Complete genome sequence and characterization of a broad-host range T4-like bacteriophage phiAS5 infecting Aeromonas salmonicida subsp. salmonicida.</title>
        <authorList>
            <person name="Kim J.H."/>
            <person name="Son J.S."/>
            <person name="Choi Y.J."/>
            <person name="Choresca C.H.Jr."/>
            <person name="Shin S.P."/>
            <person name="Han J.E."/>
            <person name="Jun J.W."/>
            <person name="Park S.C."/>
        </authorList>
    </citation>
    <scope>NUCLEOTIDE SEQUENCE [LARGE SCALE GENOMIC DNA]</scope>
</reference>